<organism evidence="2 3">
    <name type="scientific">Viridothelium virens</name>
    <name type="common">Speckled blister lichen</name>
    <name type="synonym">Trypethelium virens</name>
    <dbReference type="NCBI Taxonomy" id="1048519"/>
    <lineage>
        <taxon>Eukaryota</taxon>
        <taxon>Fungi</taxon>
        <taxon>Dikarya</taxon>
        <taxon>Ascomycota</taxon>
        <taxon>Pezizomycotina</taxon>
        <taxon>Dothideomycetes</taxon>
        <taxon>Dothideomycetes incertae sedis</taxon>
        <taxon>Trypetheliales</taxon>
        <taxon>Trypetheliaceae</taxon>
        <taxon>Viridothelium</taxon>
    </lineage>
</organism>
<dbReference type="PANTHER" id="PTHR46082:SF11">
    <property type="entry name" value="AAA+ ATPASE DOMAIN-CONTAINING PROTEIN-RELATED"/>
    <property type="match status" value="1"/>
</dbReference>
<dbReference type="InterPro" id="IPR053137">
    <property type="entry name" value="NLR-like"/>
</dbReference>
<dbReference type="SUPFAM" id="SSF53167">
    <property type="entry name" value="Purine and uridine phosphorylases"/>
    <property type="match status" value="1"/>
</dbReference>
<dbReference type="Pfam" id="PF01048">
    <property type="entry name" value="PNP_UDP_1"/>
    <property type="match status" value="1"/>
</dbReference>
<evidence type="ECO:0000313" key="3">
    <source>
        <dbReference type="Proteomes" id="UP000800092"/>
    </source>
</evidence>
<dbReference type="Proteomes" id="UP000800092">
    <property type="component" value="Unassembled WGS sequence"/>
</dbReference>
<dbReference type="InterPro" id="IPR000845">
    <property type="entry name" value="Nucleoside_phosphorylase_d"/>
</dbReference>
<feature type="domain" description="Nucleoside phosphorylase" evidence="1">
    <location>
        <begin position="12"/>
        <end position="288"/>
    </location>
</feature>
<protein>
    <submittedName>
        <fullName evidence="2">Purine and uridine phosphorylase</fullName>
    </submittedName>
</protein>
<dbReference type="Gene3D" id="3.40.50.1580">
    <property type="entry name" value="Nucleoside phosphorylase domain"/>
    <property type="match status" value="1"/>
</dbReference>
<keyword evidence="3" id="KW-1185">Reference proteome</keyword>
<name>A0A6A6GTE7_VIRVR</name>
<dbReference type="EMBL" id="ML991885">
    <property type="protein sequence ID" value="KAF2228899.1"/>
    <property type="molecule type" value="Genomic_DNA"/>
</dbReference>
<dbReference type="PANTHER" id="PTHR46082">
    <property type="entry name" value="ATP/GTP-BINDING PROTEIN-RELATED"/>
    <property type="match status" value="1"/>
</dbReference>
<dbReference type="GO" id="GO:0009116">
    <property type="term" value="P:nucleoside metabolic process"/>
    <property type="evidence" value="ECO:0007669"/>
    <property type="project" value="InterPro"/>
</dbReference>
<reference evidence="2" key="1">
    <citation type="journal article" date="2020" name="Stud. Mycol.">
        <title>101 Dothideomycetes genomes: a test case for predicting lifestyles and emergence of pathogens.</title>
        <authorList>
            <person name="Haridas S."/>
            <person name="Albert R."/>
            <person name="Binder M."/>
            <person name="Bloem J."/>
            <person name="Labutti K."/>
            <person name="Salamov A."/>
            <person name="Andreopoulos B."/>
            <person name="Baker S."/>
            <person name="Barry K."/>
            <person name="Bills G."/>
            <person name="Bluhm B."/>
            <person name="Cannon C."/>
            <person name="Castanera R."/>
            <person name="Culley D."/>
            <person name="Daum C."/>
            <person name="Ezra D."/>
            <person name="Gonzalez J."/>
            <person name="Henrissat B."/>
            <person name="Kuo A."/>
            <person name="Liang C."/>
            <person name="Lipzen A."/>
            <person name="Lutzoni F."/>
            <person name="Magnuson J."/>
            <person name="Mondo S."/>
            <person name="Nolan M."/>
            <person name="Ohm R."/>
            <person name="Pangilinan J."/>
            <person name="Park H.-J."/>
            <person name="Ramirez L."/>
            <person name="Alfaro M."/>
            <person name="Sun H."/>
            <person name="Tritt A."/>
            <person name="Yoshinaga Y."/>
            <person name="Zwiers L.-H."/>
            <person name="Turgeon B."/>
            <person name="Goodwin S."/>
            <person name="Spatafora J."/>
            <person name="Crous P."/>
            <person name="Grigoriev I."/>
        </authorList>
    </citation>
    <scope>NUCLEOTIDE SEQUENCE</scope>
    <source>
        <strain evidence="2">Tuck. ex Michener</strain>
    </source>
</reference>
<evidence type="ECO:0000259" key="1">
    <source>
        <dbReference type="Pfam" id="PF01048"/>
    </source>
</evidence>
<dbReference type="OrthoDB" id="1577640at2759"/>
<gene>
    <name evidence="2" type="ORF">EV356DRAFT_456853</name>
</gene>
<dbReference type="InterPro" id="IPR035994">
    <property type="entry name" value="Nucleoside_phosphorylase_sf"/>
</dbReference>
<dbReference type="AlphaFoldDB" id="A0A6A6GTE7"/>
<evidence type="ECO:0000313" key="2">
    <source>
        <dbReference type="EMBL" id="KAF2228899.1"/>
    </source>
</evidence>
<dbReference type="GO" id="GO:0003824">
    <property type="term" value="F:catalytic activity"/>
    <property type="evidence" value="ECO:0007669"/>
    <property type="project" value="InterPro"/>
</dbReference>
<accession>A0A6A6GTE7</accession>
<sequence length="336" mass="36589">MARRLRHNEYTVAWICALPDELTAAHEMLDEVHQELPLSSIDMNTYKLGCIGKHNVVIVCPAPGQTDINAVAASARHLIVTFPAIRFGLMVGIGGGVPSKEADIRLGDVVVSQPGKGYSGVVQYNLEKSTLNSRFKCTGLLDSPPPILLTATAKLRSIQKQGRGSLLPHLLKLSNLDRFTYNKAGSDVLFEAEYTHIGGDNCVSCAATRQIQREERKNTTPMVHYGIIASGTQVIRNGAIRDQISSEFGEVLCFEMEAAGLTNNFPCLMIRGVCDYADSHKDKRWQAYAAGTAAAYAKELFLAIPTADVMKTQTIDKATRELGLKVVAEGVRPTVE</sequence>
<proteinExistence type="predicted"/>